<dbReference type="SUPFAM" id="SSF48371">
    <property type="entry name" value="ARM repeat"/>
    <property type="match status" value="1"/>
</dbReference>
<dbReference type="Pfam" id="PF25780">
    <property type="entry name" value="TPR_IPO5"/>
    <property type="match status" value="1"/>
</dbReference>
<organism evidence="10 11">
    <name type="scientific">Solanum verrucosum</name>
    <dbReference type="NCBI Taxonomy" id="315347"/>
    <lineage>
        <taxon>Eukaryota</taxon>
        <taxon>Viridiplantae</taxon>
        <taxon>Streptophyta</taxon>
        <taxon>Embryophyta</taxon>
        <taxon>Tracheophyta</taxon>
        <taxon>Spermatophyta</taxon>
        <taxon>Magnoliopsida</taxon>
        <taxon>eudicotyledons</taxon>
        <taxon>Gunneridae</taxon>
        <taxon>Pentapetalae</taxon>
        <taxon>asterids</taxon>
        <taxon>lamiids</taxon>
        <taxon>Solanales</taxon>
        <taxon>Solanaceae</taxon>
        <taxon>Solanoideae</taxon>
        <taxon>Solaneae</taxon>
        <taxon>Solanum</taxon>
    </lineage>
</organism>
<dbReference type="InterPro" id="IPR040122">
    <property type="entry name" value="Importin_beta"/>
</dbReference>
<dbReference type="InterPro" id="IPR041653">
    <property type="entry name" value="Importin_rep_4"/>
</dbReference>
<sequence length="1120" mass="127321">MDISESTQMKAIPGPESEPFETFIYDHMERSGENDSILNMMKLKDPDSLALKLSDFLSSSQNSDFREKCAKILYELLVGDGEGCIWNNLSSSTQSTIKCILVVRIRLEESESIIKHLCYSFSNLFLPSDSWPELLPFLHECVNSNSNKLRDSFFLIFSGFSEGVCQTLVPDIMISFPVFLNTLNDDILDPQVRVGVLTTAVRFILYLPSSNDREWFQNLLPAMLRALTDAVRNDAAQNMLNLFIELAKKEPRFFRRQLVDVVSDMFEIAEDKSVKEKTKHLAVEFVLTLVEAKKKAPGMMKKLPFFTNRCFAMILKLLLDIEDEPSWYSTDTEHEYAGETENYAFGEKCVERFSAALGGKTIASIAMEQLEAYFDSPEWEKRHAALRAFYQIAEGSWKVMIKYLEKIVYAVLHSCQDPHPRVRWAAMVTIKQLSIDFHWEWQEEYHNQVVPVIVAAMDDFPRMQIDAACALRQFFDPTMPETLVPYLDQILNKLLVLLQNDDQMVQKAAIEALIDIAEFSNEHFKNFYDFVMPDLKSILINANDKSNYKLRSIALQCISNIGLAVGKEKFRDDLEKVMEVLKSLQESDNTNIHILKACHSICKCIGKEFLPYMSTVMPPLVEYAQLEIDKDLDDECDDSIHEVKLGDGRIRITRRDLLDGKSTACNVLVLFAQTLQEAFYPWISQAASILIPLLNFSMDYDVRENAIPAMSCLLCSAKLSEEKGIAQDGIQLNFKQLSEEIILALGEALYSEPETETCTIILSELNKCLKICSPLLNEAHVRSIIDWIKHVIRESSLRKGELIDREKSEDFDAEEADLLTYEKEPEEEIFSNVVDILITLIETFKDAFLPFHEELSSDLMPMRGKDETTGERTQRIRTFNAFMEHCDEVAQKYHSLYLPFLLDASNDDNPDVRQAAFCGLGLCAQYGGCDFKPFIGEALSRINVVIRHSKALEPDNVTAYDSAVSALGCICQFHLEDIDSVQIIPAWLNCLPIKDDMNKAKAVLDQLCSMVERSDRELLGPNYLHLPKVISVFTEVPCAGDDVVTEETANRIIHLLRQFKETIPPAILASARALLLPQQEMELESILSPEQEDVKISARAMKLVYGLVTCCNQTSCWSNV</sequence>
<dbReference type="Pfam" id="PF18829">
    <property type="entry name" value="Importin_rep_6"/>
    <property type="match status" value="1"/>
</dbReference>
<dbReference type="AlphaFoldDB" id="A0AAF0PM13"/>
<dbReference type="InterPro" id="IPR057672">
    <property type="entry name" value="TPR_IPO4/5"/>
</dbReference>
<evidence type="ECO:0000256" key="2">
    <source>
        <dbReference type="ARBA" id="ARBA00004496"/>
    </source>
</evidence>
<gene>
    <name evidence="10" type="ORF">MTR67_000152</name>
</gene>
<dbReference type="PANTHER" id="PTHR10527">
    <property type="entry name" value="IMPORTIN BETA"/>
    <property type="match status" value="1"/>
</dbReference>
<dbReference type="GO" id="GO:0005634">
    <property type="term" value="C:nucleus"/>
    <property type="evidence" value="ECO:0007669"/>
    <property type="project" value="UniProtKB-SubCell"/>
</dbReference>
<evidence type="ECO:0000256" key="6">
    <source>
        <dbReference type="ARBA" id="ARBA00022927"/>
    </source>
</evidence>
<evidence type="ECO:0000256" key="1">
    <source>
        <dbReference type="ARBA" id="ARBA00004123"/>
    </source>
</evidence>
<dbReference type="EMBL" id="CP133612">
    <property type="protein sequence ID" value="WMV06767.1"/>
    <property type="molecule type" value="Genomic_DNA"/>
</dbReference>
<dbReference type="Pfam" id="PF25574">
    <property type="entry name" value="TPR_IMB1"/>
    <property type="match status" value="1"/>
</dbReference>
<keyword evidence="3" id="KW-0813">Transport</keyword>
<keyword evidence="6" id="KW-0653">Protein transport</keyword>
<evidence type="ECO:0000259" key="9">
    <source>
        <dbReference type="Pfam" id="PF25780"/>
    </source>
</evidence>
<accession>A0AAF0PM13</accession>
<protein>
    <recommendedName>
        <fullName evidence="12">Importin-5</fullName>
    </recommendedName>
</protein>
<evidence type="ECO:0000256" key="7">
    <source>
        <dbReference type="ARBA" id="ARBA00023242"/>
    </source>
</evidence>
<dbReference type="InterPro" id="IPR058584">
    <property type="entry name" value="IMB1_TNPO1-like_TPR"/>
</dbReference>
<dbReference type="InterPro" id="IPR011989">
    <property type="entry name" value="ARM-like"/>
</dbReference>
<evidence type="ECO:0008006" key="12">
    <source>
        <dbReference type="Google" id="ProtNLM"/>
    </source>
</evidence>
<dbReference type="Pfam" id="PF18808">
    <property type="entry name" value="Importin_rep_4"/>
    <property type="match status" value="1"/>
</dbReference>
<evidence type="ECO:0000256" key="4">
    <source>
        <dbReference type="ARBA" id="ARBA00022490"/>
    </source>
</evidence>
<name>A0AAF0PM13_SOLVR</name>
<evidence type="ECO:0000256" key="3">
    <source>
        <dbReference type="ARBA" id="ARBA00022448"/>
    </source>
</evidence>
<keyword evidence="11" id="KW-1185">Reference proteome</keyword>
<keyword evidence="4" id="KW-0963">Cytoplasm</keyword>
<dbReference type="InterPro" id="IPR041389">
    <property type="entry name" value="Importin_rep_6"/>
</dbReference>
<dbReference type="GO" id="GO:0005737">
    <property type="term" value="C:cytoplasm"/>
    <property type="evidence" value="ECO:0007669"/>
    <property type="project" value="UniProtKB-SubCell"/>
</dbReference>
<feature type="domain" description="IPO4/5-like TPR repeats" evidence="9">
    <location>
        <begin position="129"/>
        <end position="262"/>
    </location>
</feature>
<proteinExistence type="predicted"/>
<evidence type="ECO:0000256" key="5">
    <source>
        <dbReference type="ARBA" id="ARBA00022737"/>
    </source>
</evidence>
<evidence type="ECO:0000259" key="8">
    <source>
        <dbReference type="Pfam" id="PF25574"/>
    </source>
</evidence>
<feature type="domain" description="Importin subunit beta-1/Transportin-1-like TPR repeats" evidence="8">
    <location>
        <begin position="482"/>
        <end position="644"/>
    </location>
</feature>
<evidence type="ECO:0000313" key="10">
    <source>
        <dbReference type="EMBL" id="WMV06767.1"/>
    </source>
</evidence>
<keyword evidence="7" id="KW-0539">Nucleus</keyword>
<dbReference type="Gene3D" id="1.25.10.10">
    <property type="entry name" value="Leucine-rich Repeat Variant"/>
    <property type="match status" value="1"/>
</dbReference>
<dbReference type="GO" id="GO:0006606">
    <property type="term" value="P:protein import into nucleus"/>
    <property type="evidence" value="ECO:0007669"/>
    <property type="project" value="InterPro"/>
</dbReference>
<comment type="subcellular location">
    <subcellularLocation>
        <location evidence="2">Cytoplasm</location>
    </subcellularLocation>
    <subcellularLocation>
        <location evidence="1">Nucleus</location>
    </subcellularLocation>
</comment>
<evidence type="ECO:0000313" key="11">
    <source>
        <dbReference type="Proteomes" id="UP001234989"/>
    </source>
</evidence>
<keyword evidence="5" id="KW-0677">Repeat</keyword>
<reference evidence="10" key="1">
    <citation type="submission" date="2023-08" db="EMBL/GenBank/DDBJ databases">
        <title>A de novo genome assembly of Solanum verrucosum Schlechtendal, a Mexican diploid species geographically isolated from the other diploid A-genome species in potato relatives.</title>
        <authorList>
            <person name="Hosaka K."/>
        </authorList>
    </citation>
    <scope>NUCLEOTIDE SEQUENCE</scope>
    <source>
        <tissue evidence="10">Young leaves</tissue>
    </source>
</reference>
<dbReference type="InterPro" id="IPR016024">
    <property type="entry name" value="ARM-type_fold"/>
</dbReference>
<dbReference type="Proteomes" id="UP001234989">
    <property type="component" value="Chromosome 1"/>
</dbReference>